<accession>A0A3P5XX08</accession>
<evidence type="ECO:0000259" key="1">
    <source>
        <dbReference type="Pfam" id="PF13454"/>
    </source>
</evidence>
<proteinExistence type="predicted"/>
<dbReference type="EMBL" id="UXAW01000120">
    <property type="protein sequence ID" value="VDC33656.1"/>
    <property type="molecule type" value="Genomic_DNA"/>
</dbReference>
<dbReference type="InterPro" id="IPR036188">
    <property type="entry name" value="FAD/NAD-bd_sf"/>
</dbReference>
<sequence>MAGDPLHIALTGAGPRALGAAEALAAGARGRPLSLDLYDPQQPGGAGPNFDPAQSPLCLLNTPLRNLDLPGAAFRDWLPADRRDPDSFPPRSEIGAWLAARLAALIAHPPPGVSVQLIPARVTGLERAGRGWRLSSTAGATDYAHVALIPGQPQTAPDDQLAAWQRHAGASGATLAPAYPANALLQSARAWTGRTVAIRGLGLSTLDVLRLLTLGAGGRLKAGRYLPSGREPARILPFSRDGLPPWPKPETAAIDRRFDPLRAETAAFRQALAQAMTDSPGPAMERICAALIVPARRILGTGEGLRAWLEAERDSPGSQETRPAAEVLRHGIAMAEGGAPDPGYTLGQIWRKWQSGLREGFDPSARPETIRALNDFDEGMKRISYGPPVCIARELDALLRAGIVTLCAADDPEVETVPGGWRITEGGTQHTASVMIDAVLPAPKLDTLRDPLLAGLRDAGHLTPCPATGALRTDAAGRVLGRDGAVPGLTLLGRMALGSVIAPDSLHDCFGETTRRHARAVLDPD</sequence>
<dbReference type="PANTHER" id="PTHR40254:SF1">
    <property type="entry name" value="BLR0577 PROTEIN"/>
    <property type="match status" value="1"/>
</dbReference>
<evidence type="ECO:0000313" key="3">
    <source>
        <dbReference type="Proteomes" id="UP000277498"/>
    </source>
</evidence>
<evidence type="ECO:0000313" key="2">
    <source>
        <dbReference type="EMBL" id="VDC33656.1"/>
    </source>
</evidence>
<dbReference type="SUPFAM" id="SSF51905">
    <property type="entry name" value="FAD/NAD(P)-binding domain"/>
    <property type="match status" value="1"/>
</dbReference>
<dbReference type="InterPro" id="IPR052189">
    <property type="entry name" value="L-asp_N-monooxygenase_NS-form"/>
</dbReference>
<dbReference type="OrthoDB" id="6309046at2"/>
<dbReference type="AlphaFoldDB" id="A0A3P5XX08"/>
<keyword evidence="3" id="KW-1185">Reference proteome</keyword>
<organism evidence="2 3">
    <name type="scientific">Pseudogemmobacter humi</name>
    <dbReference type="NCBI Taxonomy" id="2483812"/>
    <lineage>
        <taxon>Bacteria</taxon>
        <taxon>Pseudomonadati</taxon>
        <taxon>Pseudomonadota</taxon>
        <taxon>Alphaproteobacteria</taxon>
        <taxon>Rhodobacterales</taxon>
        <taxon>Paracoccaceae</taxon>
        <taxon>Pseudogemmobacter</taxon>
    </lineage>
</organism>
<dbReference type="Proteomes" id="UP000277498">
    <property type="component" value="Unassembled WGS sequence"/>
</dbReference>
<dbReference type="RefSeq" id="WP_124088640.1">
    <property type="nucleotide sequence ID" value="NZ_UXAW01000120.1"/>
</dbReference>
<reference evidence="2 3" key="1">
    <citation type="submission" date="2018-11" db="EMBL/GenBank/DDBJ databases">
        <authorList>
            <person name="Criscuolo A."/>
        </authorList>
    </citation>
    <scope>NUCLEOTIDE SEQUENCE [LARGE SCALE GENOMIC DNA]</scope>
    <source>
        <strain evidence="2">ACIP111625</strain>
    </source>
</reference>
<dbReference type="PANTHER" id="PTHR40254">
    <property type="entry name" value="BLR0577 PROTEIN"/>
    <property type="match status" value="1"/>
</dbReference>
<protein>
    <recommendedName>
        <fullName evidence="1">FAD-dependent urate hydroxylase HpyO/Asp monooxygenase CreE-like FAD/NAD(P)-binding domain-containing protein</fullName>
    </recommendedName>
</protein>
<dbReference type="InterPro" id="IPR038732">
    <property type="entry name" value="HpyO/CreE_NAD-binding"/>
</dbReference>
<gene>
    <name evidence="2" type="ORF">XINFAN_03966</name>
</gene>
<name>A0A3P5XX08_9RHOB</name>
<feature type="domain" description="FAD-dependent urate hydroxylase HpyO/Asp monooxygenase CreE-like FAD/NAD(P)-binding" evidence="1">
    <location>
        <begin position="10"/>
        <end position="144"/>
    </location>
</feature>
<dbReference type="Pfam" id="PF13454">
    <property type="entry name" value="NAD_binding_9"/>
    <property type="match status" value="1"/>
</dbReference>